<protein>
    <submittedName>
        <fullName evidence="3">Uncharacterized protein</fullName>
    </submittedName>
</protein>
<name>A0A8K0T837_9HYPO</name>
<proteinExistence type="predicted"/>
<keyword evidence="2" id="KW-1133">Transmembrane helix</keyword>
<dbReference type="AlphaFoldDB" id="A0A8K0T837"/>
<dbReference type="EMBL" id="JAGPNK010000001">
    <property type="protein sequence ID" value="KAH7328899.1"/>
    <property type="molecule type" value="Genomic_DNA"/>
</dbReference>
<keyword evidence="2" id="KW-0472">Membrane</keyword>
<organism evidence="3 4">
    <name type="scientific">Stachybotrys elegans</name>
    <dbReference type="NCBI Taxonomy" id="80388"/>
    <lineage>
        <taxon>Eukaryota</taxon>
        <taxon>Fungi</taxon>
        <taxon>Dikarya</taxon>
        <taxon>Ascomycota</taxon>
        <taxon>Pezizomycotina</taxon>
        <taxon>Sordariomycetes</taxon>
        <taxon>Hypocreomycetidae</taxon>
        <taxon>Hypocreales</taxon>
        <taxon>Stachybotryaceae</taxon>
        <taxon>Stachybotrys</taxon>
    </lineage>
</organism>
<keyword evidence="4" id="KW-1185">Reference proteome</keyword>
<feature type="transmembrane region" description="Helical" evidence="2">
    <location>
        <begin position="237"/>
        <end position="258"/>
    </location>
</feature>
<dbReference type="Proteomes" id="UP000813444">
    <property type="component" value="Unassembled WGS sequence"/>
</dbReference>
<dbReference type="OrthoDB" id="4770059at2759"/>
<accession>A0A8K0T837</accession>
<evidence type="ECO:0000256" key="2">
    <source>
        <dbReference type="SAM" id="Phobius"/>
    </source>
</evidence>
<keyword evidence="2" id="KW-0812">Transmembrane</keyword>
<feature type="region of interest" description="Disordered" evidence="1">
    <location>
        <begin position="288"/>
        <end position="343"/>
    </location>
</feature>
<sequence>MASVSSEASTTPAAASSEAQSDDQSPPSPSNTPAASIAPTTATATSTTSAAREAEITHSIPQLPAYWDIPWSCTWTYDEAEEPQPGASGAVAWLDLEPVHGETTLSCYPESMFYGGRTGVFSPANCPHGWTTASVYVSAEEVLDGATTTAVCCSSEYSLDGRWCKRSVPTVLAVPITYNDSAGTHEVFYSSRTTLYSATIAVHTIQALFREEDRASLGLGDDPEDSGRSGLSRNARIGLGVGVAVGGLLVIGILVFAIRRCRQRRRPPPTVQRSKGRSMHELNALGAASQDGAAGSHDPRDTSDDASLSTHGRSHSNGATYPVYRHTIDIDGSSDDGNDSITTREDEIMVLREKKAAIERRIDELQRVETVEQRQQQQR</sequence>
<reference evidence="3" key="1">
    <citation type="journal article" date="2021" name="Nat. Commun.">
        <title>Genetic determinants of endophytism in the Arabidopsis root mycobiome.</title>
        <authorList>
            <person name="Mesny F."/>
            <person name="Miyauchi S."/>
            <person name="Thiergart T."/>
            <person name="Pickel B."/>
            <person name="Atanasova L."/>
            <person name="Karlsson M."/>
            <person name="Huettel B."/>
            <person name="Barry K.W."/>
            <person name="Haridas S."/>
            <person name="Chen C."/>
            <person name="Bauer D."/>
            <person name="Andreopoulos W."/>
            <person name="Pangilinan J."/>
            <person name="LaButti K."/>
            <person name="Riley R."/>
            <person name="Lipzen A."/>
            <person name="Clum A."/>
            <person name="Drula E."/>
            <person name="Henrissat B."/>
            <person name="Kohler A."/>
            <person name="Grigoriev I.V."/>
            <person name="Martin F.M."/>
            <person name="Hacquard S."/>
        </authorList>
    </citation>
    <scope>NUCLEOTIDE SEQUENCE</scope>
    <source>
        <strain evidence="3">MPI-CAGE-CH-0235</strain>
    </source>
</reference>
<feature type="compositionally biased region" description="Polar residues" evidence="1">
    <location>
        <begin position="305"/>
        <end position="319"/>
    </location>
</feature>
<evidence type="ECO:0000313" key="4">
    <source>
        <dbReference type="Proteomes" id="UP000813444"/>
    </source>
</evidence>
<gene>
    <name evidence="3" type="ORF">B0I35DRAFT_473557</name>
</gene>
<comment type="caution">
    <text evidence="3">The sequence shown here is derived from an EMBL/GenBank/DDBJ whole genome shotgun (WGS) entry which is preliminary data.</text>
</comment>
<feature type="compositionally biased region" description="Low complexity" evidence="1">
    <location>
        <begin position="1"/>
        <end position="51"/>
    </location>
</feature>
<evidence type="ECO:0000313" key="3">
    <source>
        <dbReference type="EMBL" id="KAH7328899.1"/>
    </source>
</evidence>
<evidence type="ECO:0000256" key="1">
    <source>
        <dbReference type="SAM" id="MobiDB-lite"/>
    </source>
</evidence>
<feature type="region of interest" description="Disordered" evidence="1">
    <location>
        <begin position="1"/>
        <end position="53"/>
    </location>
</feature>